<dbReference type="EC" id="3.5.1.2" evidence="2"/>
<evidence type="ECO:0000313" key="10">
    <source>
        <dbReference type="Proteomes" id="UP000245119"/>
    </source>
</evidence>
<dbReference type="PANTHER" id="PTHR31559">
    <property type="entry name" value="PYRIDOXAL 5'-PHOSPHATE SYNTHASE SUBUNIT SNO"/>
    <property type="match status" value="1"/>
</dbReference>
<keyword evidence="5" id="KW-0456">Lyase</keyword>
<dbReference type="SUPFAM" id="SSF52317">
    <property type="entry name" value="Class I glutamine amidotransferase-like"/>
    <property type="match status" value="1"/>
</dbReference>
<reference evidence="9 10" key="1">
    <citation type="submission" date="2018-04" db="EMBL/GenBank/DDBJ databases">
        <title>The genome of golden apple snail Pomacea canaliculata provides insight into stress tolerance and invasive adaptation.</title>
        <authorList>
            <person name="Liu C."/>
            <person name="Liu B."/>
            <person name="Ren Y."/>
            <person name="Zhang Y."/>
            <person name="Wang H."/>
            <person name="Li S."/>
            <person name="Jiang F."/>
            <person name="Yin L."/>
            <person name="Zhang G."/>
            <person name="Qian W."/>
            <person name="Fan W."/>
        </authorList>
    </citation>
    <scope>NUCLEOTIDE SEQUENCE [LARGE SCALE GENOMIC DNA]</scope>
    <source>
        <strain evidence="9">SZHN2017</strain>
        <tissue evidence="9">Muscle</tissue>
    </source>
</reference>
<dbReference type="GO" id="GO:0005829">
    <property type="term" value="C:cytosol"/>
    <property type="evidence" value="ECO:0007669"/>
    <property type="project" value="TreeGrafter"/>
</dbReference>
<evidence type="ECO:0000256" key="5">
    <source>
        <dbReference type="ARBA" id="ARBA00023239"/>
    </source>
</evidence>
<keyword evidence="3" id="KW-0378">Hydrolase</keyword>
<dbReference type="PROSITE" id="PS51130">
    <property type="entry name" value="PDXT_SNO_2"/>
    <property type="match status" value="1"/>
</dbReference>
<feature type="binding site" evidence="8">
    <location>
        <begin position="150"/>
        <end position="151"/>
    </location>
    <ligand>
        <name>L-glutamine</name>
        <dbReference type="ChEBI" id="CHEBI:58359"/>
    </ligand>
</feature>
<dbReference type="InterPro" id="IPR002161">
    <property type="entry name" value="PdxT/SNO"/>
</dbReference>
<dbReference type="Pfam" id="PF01174">
    <property type="entry name" value="SNO"/>
    <property type="match status" value="1"/>
</dbReference>
<evidence type="ECO:0000256" key="8">
    <source>
        <dbReference type="PIRSR" id="PIRSR005639-2"/>
    </source>
</evidence>
<feature type="binding site" evidence="8">
    <location>
        <position position="113"/>
    </location>
    <ligand>
        <name>L-glutamine</name>
        <dbReference type="ChEBI" id="CHEBI:58359"/>
    </ligand>
</feature>
<proteinExistence type="inferred from homology"/>
<dbReference type="GO" id="GO:0008614">
    <property type="term" value="P:pyridoxine metabolic process"/>
    <property type="evidence" value="ECO:0007669"/>
    <property type="project" value="TreeGrafter"/>
</dbReference>
<sequence length="214" mass="23788">MAVQGAFLEHQVALSRAAKEIPQCPALKIREVRCAEDMTADMKGLIIPGGESTTISLFLRRNNMEEPLKAWIGQQDHVTWGTCAGMILLSKHTEHQKQGGQSSLGVTDTLVSRNYFGRQVNSFEADLPVTACSLLDDPASHQEYFRAVFIRAPATLHVTAPSVEVLAALRLAPEQHPVIVAFRQGNVLSTAFHPELTDDLRWHRYFLKMALCRV</sequence>
<dbReference type="AlphaFoldDB" id="A0A2T7PIG2"/>
<dbReference type="GO" id="GO:0004359">
    <property type="term" value="F:glutaminase activity"/>
    <property type="evidence" value="ECO:0007669"/>
    <property type="project" value="UniProtKB-EC"/>
</dbReference>
<protein>
    <recommendedName>
        <fullName evidence="2">glutaminase</fullName>
        <ecNumber evidence="2">3.5.1.2</ecNumber>
    </recommendedName>
</protein>
<evidence type="ECO:0000256" key="2">
    <source>
        <dbReference type="ARBA" id="ARBA00012918"/>
    </source>
</evidence>
<dbReference type="InterPro" id="IPR029062">
    <property type="entry name" value="Class_I_gatase-like"/>
</dbReference>
<dbReference type="GO" id="GO:0042823">
    <property type="term" value="P:pyridoxal phosphate biosynthetic process"/>
    <property type="evidence" value="ECO:0007669"/>
    <property type="project" value="InterPro"/>
</dbReference>
<name>A0A2T7PIG2_POMCA</name>
<accession>A0A2T7PIG2</accession>
<dbReference type="PROSITE" id="PS01236">
    <property type="entry name" value="PDXT_SNO_1"/>
    <property type="match status" value="1"/>
</dbReference>
<feature type="binding site" evidence="8">
    <location>
        <begin position="50"/>
        <end position="52"/>
    </location>
    <ligand>
        <name>L-glutamine</name>
        <dbReference type="ChEBI" id="CHEBI:58359"/>
    </ligand>
</feature>
<dbReference type="EMBL" id="PZQS01000003">
    <property type="protein sequence ID" value="PVD33187.1"/>
    <property type="molecule type" value="Genomic_DNA"/>
</dbReference>
<dbReference type="OrthoDB" id="2039at2759"/>
<evidence type="ECO:0000256" key="7">
    <source>
        <dbReference type="PIRSR" id="PIRSR005639-1"/>
    </source>
</evidence>
<comment type="catalytic activity">
    <reaction evidence="6">
        <text>L-glutamine + H2O = L-glutamate + NH4(+)</text>
        <dbReference type="Rhea" id="RHEA:15889"/>
        <dbReference type="ChEBI" id="CHEBI:15377"/>
        <dbReference type="ChEBI" id="CHEBI:28938"/>
        <dbReference type="ChEBI" id="CHEBI:29985"/>
        <dbReference type="ChEBI" id="CHEBI:58359"/>
        <dbReference type="EC" id="3.5.1.2"/>
    </reaction>
</comment>
<dbReference type="NCBIfam" id="TIGR03800">
    <property type="entry name" value="PLP_synth_Pdx2"/>
    <property type="match status" value="1"/>
</dbReference>
<dbReference type="GO" id="GO:0016829">
    <property type="term" value="F:lyase activity"/>
    <property type="evidence" value="ECO:0007669"/>
    <property type="project" value="UniProtKB-KW"/>
</dbReference>
<feature type="active site" description="Charge relay system" evidence="7">
    <location>
        <position position="193"/>
    </location>
</feature>
<evidence type="ECO:0000256" key="3">
    <source>
        <dbReference type="ARBA" id="ARBA00022801"/>
    </source>
</evidence>
<dbReference type="PROSITE" id="PS51273">
    <property type="entry name" value="GATASE_TYPE_1"/>
    <property type="match status" value="1"/>
</dbReference>
<feature type="active site" description="Nucleophile" evidence="7">
    <location>
        <position position="83"/>
    </location>
</feature>
<keyword evidence="4" id="KW-0315">Glutamine amidotransferase</keyword>
<feature type="active site" description="Charge relay system" evidence="7">
    <location>
        <position position="195"/>
    </location>
</feature>
<comment type="caution">
    <text evidence="9">The sequence shown here is derived from an EMBL/GenBank/DDBJ whole genome shotgun (WGS) entry which is preliminary data.</text>
</comment>
<dbReference type="Proteomes" id="UP000245119">
    <property type="component" value="Linkage Group LG3"/>
</dbReference>
<dbReference type="InterPro" id="IPR021196">
    <property type="entry name" value="PdxT/SNO_CS"/>
</dbReference>
<dbReference type="PANTHER" id="PTHR31559:SF0">
    <property type="entry name" value="PYRIDOXAL 5'-PHOSPHATE SYNTHASE SUBUNIT SNO1-RELATED"/>
    <property type="match status" value="1"/>
</dbReference>
<gene>
    <name evidence="9" type="ORF">C0Q70_04438</name>
</gene>
<evidence type="ECO:0000256" key="1">
    <source>
        <dbReference type="ARBA" id="ARBA00008345"/>
    </source>
</evidence>
<dbReference type="PIRSF" id="PIRSF005639">
    <property type="entry name" value="Glut_amidoT_SNO"/>
    <property type="match status" value="1"/>
</dbReference>
<evidence type="ECO:0000313" key="9">
    <source>
        <dbReference type="EMBL" id="PVD33187.1"/>
    </source>
</evidence>
<comment type="similarity">
    <text evidence="1">Belongs to the glutaminase PdxT/SNO family.</text>
</comment>
<organism evidence="9 10">
    <name type="scientific">Pomacea canaliculata</name>
    <name type="common">Golden apple snail</name>
    <dbReference type="NCBI Taxonomy" id="400727"/>
    <lineage>
        <taxon>Eukaryota</taxon>
        <taxon>Metazoa</taxon>
        <taxon>Spiralia</taxon>
        <taxon>Lophotrochozoa</taxon>
        <taxon>Mollusca</taxon>
        <taxon>Gastropoda</taxon>
        <taxon>Caenogastropoda</taxon>
        <taxon>Architaenioglossa</taxon>
        <taxon>Ampullarioidea</taxon>
        <taxon>Ampullariidae</taxon>
        <taxon>Pomacea</taxon>
    </lineage>
</organism>
<dbReference type="Gene3D" id="3.40.50.880">
    <property type="match status" value="1"/>
</dbReference>
<keyword evidence="10" id="KW-1185">Reference proteome</keyword>
<evidence type="ECO:0000256" key="4">
    <source>
        <dbReference type="ARBA" id="ARBA00022962"/>
    </source>
</evidence>
<dbReference type="GO" id="GO:1903600">
    <property type="term" value="C:glutaminase complex"/>
    <property type="evidence" value="ECO:0007669"/>
    <property type="project" value="TreeGrafter"/>
</dbReference>
<evidence type="ECO:0000256" key="6">
    <source>
        <dbReference type="ARBA" id="ARBA00049534"/>
    </source>
</evidence>
<dbReference type="CDD" id="cd01749">
    <property type="entry name" value="GATase1_PB"/>
    <property type="match status" value="1"/>
</dbReference>
<dbReference type="STRING" id="400727.A0A2T7PIG2"/>